<proteinExistence type="inferred from homology"/>
<dbReference type="GO" id="GO:0006457">
    <property type="term" value="P:protein folding"/>
    <property type="evidence" value="ECO:0007669"/>
    <property type="project" value="TreeGrafter"/>
</dbReference>
<accession>A0A6A2ZM97</accession>
<organism evidence="3 4">
    <name type="scientific">Hibiscus syriacus</name>
    <name type="common">Rose of Sharon</name>
    <dbReference type="NCBI Taxonomy" id="106335"/>
    <lineage>
        <taxon>Eukaryota</taxon>
        <taxon>Viridiplantae</taxon>
        <taxon>Streptophyta</taxon>
        <taxon>Embryophyta</taxon>
        <taxon>Tracheophyta</taxon>
        <taxon>Spermatophyta</taxon>
        <taxon>Magnoliopsida</taxon>
        <taxon>eudicotyledons</taxon>
        <taxon>Gunneridae</taxon>
        <taxon>Pentapetalae</taxon>
        <taxon>rosids</taxon>
        <taxon>malvids</taxon>
        <taxon>Malvales</taxon>
        <taxon>Malvaceae</taxon>
        <taxon>Malvoideae</taxon>
        <taxon>Hibiscus</taxon>
    </lineage>
</organism>
<dbReference type="Pfam" id="PF09229">
    <property type="entry name" value="Aha1_N"/>
    <property type="match status" value="1"/>
</dbReference>
<gene>
    <name evidence="3" type="ORF">F3Y22_tig00110828pilonHSYRG00073</name>
</gene>
<comment type="similarity">
    <text evidence="1">Belongs to the AHA1 family.</text>
</comment>
<feature type="domain" description="Activator of Hsp90 ATPase AHSA1-like N-terminal" evidence="2">
    <location>
        <begin position="66"/>
        <end position="179"/>
    </location>
</feature>
<dbReference type="EMBL" id="VEPZ02001129">
    <property type="protein sequence ID" value="KAE8692840.1"/>
    <property type="molecule type" value="Genomic_DNA"/>
</dbReference>
<evidence type="ECO:0000313" key="4">
    <source>
        <dbReference type="Proteomes" id="UP000436088"/>
    </source>
</evidence>
<dbReference type="GO" id="GO:0001671">
    <property type="term" value="F:ATPase activator activity"/>
    <property type="evidence" value="ECO:0007669"/>
    <property type="project" value="InterPro"/>
</dbReference>
<dbReference type="Gene3D" id="3.15.10.20">
    <property type="entry name" value="Activator of Hsp90 ATPase Aha1, N-terminal domain"/>
    <property type="match status" value="1"/>
</dbReference>
<dbReference type="GO" id="GO:0051087">
    <property type="term" value="F:protein-folding chaperone binding"/>
    <property type="evidence" value="ECO:0007669"/>
    <property type="project" value="InterPro"/>
</dbReference>
<comment type="caution">
    <text evidence="3">The sequence shown here is derived from an EMBL/GenBank/DDBJ whole genome shotgun (WGS) entry which is preliminary data.</text>
</comment>
<name>A0A6A2ZM97_HIBSY</name>
<sequence length="188" mass="21325">MENGGAEKGNGQAAAAASYTYWVRETTADAAPLPLPKKLTAQDLLWNQSQPATLGSAWNKAGTWEEKNLNNWATQRLKELLKSVGTLDLPRGIAEISELTKCVSDASGIDEEKKSVKGHIDIPEFSFGELDDLQMEVKLSEEKDFMQQDKLQNIRDSKKLFLHPVREKLLQFEQELKDRWQGFIFRFI</sequence>
<evidence type="ECO:0000313" key="3">
    <source>
        <dbReference type="EMBL" id="KAE8692840.1"/>
    </source>
</evidence>
<keyword evidence="4" id="KW-1185">Reference proteome</keyword>
<dbReference type="InterPro" id="IPR015310">
    <property type="entry name" value="AHSA1-like_N"/>
</dbReference>
<dbReference type="InterPro" id="IPR036338">
    <property type="entry name" value="Aha1"/>
</dbReference>
<evidence type="ECO:0000256" key="1">
    <source>
        <dbReference type="ARBA" id="ARBA00006817"/>
    </source>
</evidence>
<dbReference type="SUPFAM" id="SSF103111">
    <property type="entry name" value="Activator of Hsp90 ATPase, Aha1"/>
    <property type="match status" value="1"/>
</dbReference>
<dbReference type="Proteomes" id="UP000436088">
    <property type="component" value="Unassembled WGS sequence"/>
</dbReference>
<reference evidence="3" key="1">
    <citation type="submission" date="2019-09" db="EMBL/GenBank/DDBJ databases">
        <title>Draft genome information of white flower Hibiscus syriacus.</title>
        <authorList>
            <person name="Kim Y.-M."/>
        </authorList>
    </citation>
    <scope>NUCLEOTIDE SEQUENCE [LARGE SCALE GENOMIC DNA]</scope>
    <source>
        <strain evidence="3">YM2019G1</strain>
    </source>
</reference>
<dbReference type="SMART" id="SM01000">
    <property type="entry name" value="Aha1_N"/>
    <property type="match status" value="1"/>
</dbReference>
<evidence type="ECO:0000259" key="2">
    <source>
        <dbReference type="SMART" id="SM01000"/>
    </source>
</evidence>
<dbReference type="PANTHER" id="PTHR13009">
    <property type="entry name" value="HEAT SHOCK PROTEIN 90 HSP90 CO-CHAPERONE AHA-1"/>
    <property type="match status" value="1"/>
</dbReference>
<dbReference type="AlphaFoldDB" id="A0A6A2ZM97"/>
<protein>
    <submittedName>
        <fullName evidence="3">Protein HEADING DATE 3A-like</fullName>
    </submittedName>
</protein>
<dbReference type="PANTHER" id="PTHR13009:SF22">
    <property type="entry name" value="LD43819P"/>
    <property type="match status" value="1"/>
</dbReference>
<dbReference type="GO" id="GO:0005829">
    <property type="term" value="C:cytosol"/>
    <property type="evidence" value="ECO:0007669"/>
    <property type="project" value="TreeGrafter"/>
</dbReference>